<feature type="non-terminal residue" evidence="1">
    <location>
        <position position="586"/>
    </location>
</feature>
<organism evidence="1">
    <name type="scientific">marine metagenome</name>
    <dbReference type="NCBI Taxonomy" id="408172"/>
    <lineage>
        <taxon>unclassified sequences</taxon>
        <taxon>metagenomes</taxon>
        <taxon>ecological metagenomes</taxon>
    </lineage>
</organism>
<dbReference type="AlphaFoldDB" id="A0A382AEW2"/>
<dbReference type="EMBL" id="UINC01024919">
    <property type="protein sequence ID" value="SVA99533.1"/>
    <property type="molecule type" value="Genomic_DNA"/>
</dbReference>
<proteinExistence type="predicted"/>
<protein>
    <recommendedName>
        <fullName evidence="2">Bulb-type lectin domain-containing protein</fullName>
    </recommendedName>
</protein>
<dbReference type="InterPro" id="IPR011047">
    <property type="entry name" value="Quinoprotein_ADH-like_sf"/>
</dbReference>
<name>A0A382AEW2_9ZZZZ</name>
<dbReference type="InterPro" id="IPR015943">
    <property type="entry name" value="WD40/YVTN_repeat-like_dom_sf"/>
</dbReference>
<gene>
    <name evidence="1" type="ORF">METZ01_LOCUS152387</name>
</gene>
<dbReference type="PANTHER" id="PTHR42754:SF1">
    <property type="entry name" value="LIPOPROTEIN"/>
    <property type="match status" value="1"/>
</dbReference>
<dbReference type="SUPFAM" id="SSF50998">
    <property type="entry name" value="Quinoprotein alcohol dehydrogenase-like"/>
    <property type="match status" value="2"/>
</dbReference>
<evidence type="ECO:0008006" key="2">
    <source>
        <dbReference type="Google" id="ProtNLM"/>
    </source>
</evidence>
<evidence type="ECO:0000313" key="1">
    <source>
        <dbReference type="EMBL" id="SVA99533.1"/>
    </source>
</evidence>
<dbReference type="Gene3D" id="2.130.10.10">
    <property type="entry name" value="YVTN repeat-like/Quinoprotein amine dehydrogenase"/>
    <property type="match status" value="1"/>
</dbReference>
<sequence>MYRTLFFLLLSNIVISQNGWIKTYGADEEDGSNHVLRLDDGYLITGFTKSFGNGGKDLWVVRTDKDRKELWNRFYGGMLMETGYEAIQTKDNGFIILAQTYSFGSGLSDIWIVKIDSSGNKLWDKTHGSERVDIGYDICQANGGGYIIAGMTISKKTNSPDAYIMKIDSTGNTIWAQTYGGLDIDAVNSISPIKDDYGYIVLGHTKSYMLDKSRIKKPGFIGRIIASILKKKPTSEIWIISIDEYGDKNWHNTYGGKKEDIGKNINLSKDGGYIITAETNSIGSGKNDIWIIKTDKNGKMKWDTTIGGKKDEFASSTVINSKQEIIVTGYKTVKDKFSLRKIIAPISKKESNKKKKKTSFIVKLDRKGGKRWETDFIEDEETLSSFVDYDRKQILLTGQKSTQFNGSGDAWLVSLDNKGKQIWQESYGGRGADGGNYAAKVSDGGYIMVGYTDSYGNGKNDVWLIKTDFTGEKEWSRVYGGKMDDYGWGVTETIDKGFVVVGETFSYGNGQSDIYIFKVDSSGNKIWDNTFGGIAEDVGYSIANSGDGGYLIASQTRSYGKGGSDGMLVKFDSNGEKEWEKLYGGK</sequence>
<accession>A0A382AEW2</accession>
<dbReference type="PANTHER" id="PTHR42754">
    <property type="entry name" value="ENDOGLUCANASE"/>
    <property type="match status" value="1"/>
</dbReference>
<reference evidence="1" key="1">
    <citation type="submission" date="2018-05" db="EMBL/GenBank/DDBJ databases">
        <authorList>
            <person name="Lanie J.A."/>
            <person name="Ng W.-L."/>
            <person name="Kazmierczak K.M."/>
            <person name="Andrzejewski T.M."/>
            <person name="Davidsen T.M."/>
            <person name="Wayne K.J."/>
            <person name="Tettelin H."/>
            <person name="Glass J.I."/>
            <person name="Rusch D."/>
            <person name="Podicherti R."/>
            <person name="Tsui H.-C.T."/>
            <person name="Winkler M.E."/>
        </authorList>
    </citation>
    <scope>NUCLEOTIDE SEQUENCE</scope>
</reference>